<accession>A0A9X4M859</accession>
<reference evidence="1" key="1">
    <citation type="submission" date="2019-05" db="EMBL/GenBank/DDBJ databases">
        <title>Whole genome sequencing of Pseudanabaena catenata USMAC16.</title>
        <authorList>
            <person name="Khan Z."/>
            <person name="Omar W.M."/>
            <person name="Convey P."/>
            <person name="Merican F."/>
            <person name="Najimudin N."/>
        </authorList>
    </citation>
    <scope>NUCLEOTIDE SEQUENCE</scope>
    <source>
        <strain evidence="1">USMAC16</strain>
    </source>
</reference>
<dbReference type="EMBL" id="VBTY01000012">
    <property type="protein sequence ID" value="MDG3493490.1"/>
    <property type="molecule type" value="Genomic_DNA"/>
</dbReference>
<evidence type="ECO:0000313" key="1">
    <source>
        <dbReference type="EMBL" id="MDG3493490.1"/>
    </source>
</evidence>
<organism evidence="1 2">
    <name type="scientific">Pseudanabaena catenata USMAC16</name>
    <dbReference type="NCBI Taxonomy" id="1855837"/>
    <lineage>
        <taxon>Bacteria</taxon>
        <taxon>Bacillati</taxon>
        <taxon>Cyanobacteriota</taxon>
        <taxon>Cyanophyceae</taxon>
        <taxon>Pseudanabaenales</taxon>
        <taxon>Pseudanabaenaceae</taxon>
        <taxon>Pseudanabaena</taxon>
    </lineage>
</organism>
<sequence>MVRSCNGGKLLTIPTGSMLTRAIALNEVEDVARSPDHSLGLLVFIFIKGEVIAFFKKFNLNNR</sequence>
<proteinExistence type="predicted"/>
<evidence type="ECO:0000313" key="2">
    <source>
        <dbReference type="Proteomes" id="UP001152872"/>
    </source>
</evidence>
<dbReference type="Proteomes" id="UP001152872">
    <property type="component" value="Unassembled WGS sequence"/>
</dbReference>
<dbReference type="AlphaFoldDB" id="A0A9X4M859"/>
<comment type="caution">
    <text evidence="1">The sequence shown here is derived from an EMBL/GenBank/DDBJ whole genome shotgun (WGS) entry which is preliminary data.</text>
</comment>
<keyword evidence="2" id="KW-1185">Reference proteome</keyword>
<gene>
    <name evidence="1" type="ORF">FEV09_02860</name>
</gene>
<protein>
    <submittedName>
        <fullName evidence="1">Uncharacterized protein</fullName>
    </submittedName>
</protein>
<dbReference type="RefSeq" id="WP_009625529.1">
    <property type="nucleotide sequence ID" value="NZ_VBTY01000012.1"/>
</dbReference>
<name>A0A9X4M859_9CYAN</name>